<organism evidence="3 4">
    <name type="scientific">Pirellula staleyi (strain ATCC 27377 / DSM 6068 / ICPB 4128)</name>
    <name type="common">Pirella staleyi</name>
    <dbReference type="NCBI Taxonomy" id="530564"/>
    <lineage>
        <taxon>Bacteria</taxon>
        <taxon>Pseudomonadati</taxon>
        <taxon>Planctomycetota</taxon>
        <taxon>Planctomycetia</taxon>
        <taxon>Pirellulales</taxon>
        <taxon>Pirellulaceae</taxon>
        <taxon>Pirellula</taxon>
    </lineage>
</organism>
<name>D2R9H0_PIRSD</name>
<evidence type="ECO:0000313" key="4">
    <source>
        <dbReference type="Proteomes" id="UP000001887"/>
    </source>
</evidence>
<gene>
    <name evidence="3" type="ordered locus">Psta_3056</name>
</gene>
<keyword evidence="2" id="KW-0472">Membrane</keyword>
<feature type="compositionally biased region" description="Low complexity" evidence="1">
    <location>
        <begin position="145"/>
        <end position="156"/>
    </location>
</feature>
<dbReference type="KEGG" id="psl:Psta_3056"/>
<protein>
    <submittedName>
        <fullName evidence="3">Uncharacterized protein</fullName>
    </submittedName>
</protein>
<dbReference type="STRING" id="530564.Psta_3056"/>
<dbReference type="HOGENOM" id="CLU_1569245_0_0_0"/>
<evidence type="ECO:0000256" key="1">
    <source>
        <dbReference type="SAM" id="MobiDB-lite"/>
    </source>
</evidence>
<dbReference type="AlphaFoldDB" id="D2R9H0"/>
<keyword evidence="2" id="KW-0812">Transmembrane</keyword>
<dbReference type="eggNOG" id="ENOG5033WMV">
    <property type="taxonomic scope" value="Bacteria"/>
</dbReference>
<feature type="transmembrane region" description="Helical" evidence="2">
    <location>
        <begin position="82"/>
        <end position="109"/>
    </location>
</feature>
<keyword evidence="2" id="KW-1133">Transmembrane helix</keyword>
<dbReference type="EMBL" id="CP001848">
    <property type="protein sequence ID" value="ADB17720.1"/>
    <property type="molecule type" value="Genomic_DNA"/>
</dbReference>
<feature type="transmembrane region" description="Helical" evidence="2">
    <location>
        <begin position="23"/>
        <end position="40"/>
    </location>
</feature>
<feature type="transmembrane region" description="Helical" evidence="2">
    <location>
        <begin position="115"/>
        <end position="135"/>
    </location>
</feature>
<dbReference type="Proteomes" id="UP000001887">
    <property type="component" value="Chromosome"/>
</dbReference>
<keyword evidence="4" id="KW-1185">Reference proteome</keyword>
<accession>D2R9H0</accession>
<feature type="region of interest" description="Disordered" evidence="1">
    <location>
        <begin position="145"/>
        <end position="170"/>
    </location>
</feature>
<feature type="transmembrane region" description="Helical" evidence="2">
    <location>
        <begin position="52"/>
        <end position="75"/>
    </location>
</feature>
<proteinExistence type="predicted"/>
<reference evidence="3 4" key="1">
    <citation type="journal article" date="2009" name="Stand. Genomic Sci.">
        <title>Complete genome sequence of Pirellula staleyi type strain (ATCC 27377).</title>
        <authorList>
            <person name="Clum A."/>
            <person name="Tindall B.J."/>
            <person name="Sikorski J."/>
            <person name="Ivanova N."/>
            <person name="Mavrommatis K."/>
            <person name="Lucas S."/>
            <person name="Glavina del Rio T."/>
            <person name="Nolan M."/>
            <person name="Chen F."/>
            <person name="Tice H."/>
            <person name="Pitluck S."/>
            <person name="Cheng J.F."/>
            <person name="Chertkov O."/>
            <person name="Brettin T."/>
            <person name="Han C."/>
            <person name="Detter J.C."/>
            <person name="Kuske C."/>
            <person name="Bruce D."/>
            <person name="Goodwin L."/>
            <person name="Ovchinikova G."/>
            <person name="Pati A."/>
            <person name="Mikhailova N."/>
            <person name="Chen A."/>
            <person name="Palaniappan K."/>
            <person name="Land M."/>
            <person name="Hauser L."/>
            <person name="Chang Y.J."/>
            <person name="Jeffries C.D."/>
            <person name="Chain P."/>
            <person name="Rohde M."/>
            <person name="Goker M."/>
            <person name="Bristow J."/>
            <person name="Eisen J.A."/>
            <person name="Markowitz V."/>
            <person name="Hugenholtz P."/>
            <person name="Kyrpides N.C."/>
            <person name="Klenk H.P."/>
            <person name="Lapidus A."/>
        </authorList>
    </citation>
    <scope>NUCLEOTIDE SEQUENCE [LARGE SCALE GENOMIC DNA]</scope>
    <source>
        <strain evidence="4">ATCC 27377 / DSM 6068 / ICPB 4128</strain>
    </source>
</reference>
<evidence type="ECO:0000256" key="2">
    <source>
        <dbReference type="SAM" id="Phobius"/>
    </source>
</evidence>
<sequence length="170" mass="17658">MDLSQLLEARQGRPTERQAARKIATFAVIPAAILGLLTGTQLVDVADPIGRLLWVCTATALGAGFGAAFLVLGLFHLFGFRLVALIADALVGSFIGLLCGGALTMLLLWSKLVHPNHALLALLLIPLGAVVVPLWRAWSGNSPPCAAAGQAAAAPDGEPDAEQDPPGRRI</sequence>
<evidence type="ECO:0000313" key="3">
    <source>
        <dbReference type="EMBL" id="ADB17720.1"/>
    </source>
</evidence>